<evidence type="ECO:0000256" key="10">
    <source>
        <dbReference type="SAM" id="Phobius"/>
    </source>
</evidence>
<keyword evidence="4" id="KW-0808">Transferase</keyword>
<dbReference type="Pfam" id="PF00535">
    <property type="entry name" value="Glycos_transf_2"/>
    <property type="match status" value="1"/>
</dbReference>
<evidence type="ECO:0000256" key="4">
    <source>
        <dbReference type="ARBA" id="ARBA00022679"/>
    </source>
</evidence>
<evidence type="ECO:0000256" key="9">
    <source>
        <dbReference type="SAM" id="MobiDB-lite"/>
    </source>
</evidence>
<dbReference type="Gene3D" id="3.90.550.10">
    <property type="entry name" value="Spore Coat Polysaccharide Biosynthesis Protein SpsA, Chain A"/>
    <property type="match status" value="1"/>
</dbReference>
<evidence type="ECO:0000256" key="7">
    <source>
        <dbReference type="ARBA" id="ARBA00023136"/>
    </source>
</evidence>
<evidence type="ECO:0000313" key="13">
    <source>
        <dbReference type="Proteomes" id="UP001161325"/>
    </source>
</evidence>
<evidence type="ECO:0000313" key="12">
    <source>
        <dbReference type="EMBL" id="GLC27163.1"/>
    </source>
</evidence>
<dbReference type="FunFam" id="3.90.550.10:FF:000079">
    <property type="entry name" value="Probable glycosyl transferase"/>
    <property type="match status" value="1"/>
</dbReference>
<dbReference type="PANTHER" id="PTHR48090">
    <property type="entry name" value="UNDECAPRENYL-PHOSPHATE 4-DEOXY-4-FORMAMIDO-L-ARABINOSE TRANSFERASE-RELATED"/>
    <property type="match status" value="1"/>
</dbReference>
<keyword evidence="6 10" id="KW-1133">Transmembrane helix</keyword>
<dbReference type="GO" id="GO:0005886">
    <property type="term" value="C:plasma membrane"/>
    <property type="evidence" value="ECO:0007669"/>
    <property type="project" value="UniProtKB-SubCell"/>
</dbReference>
<reference evidence="12" key="1">
    <citation type="submission" date="2022-08" db="EMBL/GenBank/DDBJ databases">
        <title>Draft genome sequencing of Roseisolibacter agri AW1220.</title>
        <authorList>
            <person name="Tobiishi Y."/>
            <person name="Tonouchi A."/>
        </authorList>
    </citation>
    <scope>NUCLEOTIDE SEQUENCE</scope>
    <source>
        <strain evidence="12">AW1220</strain>
    </source>
</reference>
<comment type="caution">
    <text evidence="12">The sequence shown here is derived from an EMBL/GenBank/DDBJ whole genome shotgun (WGS) entry which is preliminary data.</text>
</comment>
<evidence type="ECO:0000256" key="3">
    <source>
        <dbReference type="ARBA" id="ARBA00022676"/>
    </source>
</evidence>
<comment type="similarity">
    <text evidence="8">Belongs to the glycosyltransferase 2 family. GtrB subfamily.</text>
</comment>
<evidence type="ECO:0000256" key="1">
    <source>
        <dbReference type="ARBA" id="ARBA00004651"/>
    </source>
</evidence>
<name>A0AA37VC14_9BACT</name>
<keyword evidence="7 10" id="KW-0472">Membrane</keyword>
<dbReference type="CDD" id="cd04187">
    <property type="entry name" value="DPM1_like_bac"/>
    <property type="match status" value="1"/>
</dbReference>
<dbReference type="RefSeq" id="WP_284351609.1">
    <property type="nucleotide sequence ID" value="NZ_BRXS01000005.1"/>
</dbReference>
<dbReference type="SUPFAM" id="SSF53448">
    <property type="entry name" value="Nucleotide-diphospho-sugar transferases"/>
    <property type="match status" value="1"/>
</dbReference>
<evidence type="ECO:0000256" key="6">
    <source>
        <dbReference type="ARBA" id="ARBA00022989"/>
    </source>
</evidence>
<feature type="transmembrane region" description="Helical" evidence="10">
    <location>
        <begin position="229"/>
        <end position="250"/>
    </location>
</feature>
<proteinExistence type="inferred from homology"/>
<dbReference type="InterPro" id="IPR029044">
    <property type="entry name" value="Nucleotide-diphossugar_trans"/>
</dbReference>
<sequence>MHLSIVVPCYNEEKVIAETHRRLVAVLRQGGIDDYELLYVDDGSRDETATILGALQATDPQVRVLLLSRNFGHQIAISAGIEHASGDAVVLIDADLQDPPEVVLEMVQRWREGFDVAYGVRVDRLGETAFKRATAKIFYRALNRFSDTEIPLDVGDFRLMDRAVVDALISMPERARFIRGMVSWVGFKQVAVPYTRAPRFAGETKYPLVKMLRLAVDGLTSFSLVPLRLASWVGILSAGIALLGVIFAIATRLLTDRWVPGWAALFVAVTFFGGIQLLALGVVGEYVGRIYAEAKRRPLYLLRSRLGFESDVPTPRQGRALPEPARAPRPPYTPRTIRPDGRERAHQLNQVP</sequence>
<accession>A0AA37VC14</accession>
<dbReference type="InterPro" id="IPR050256">
    <property type="entry name" value="Glycosyltransferase_2"/>
</dbReference>
<keyword evidence="5 10" id="KW-0812">Transmembrane</keyword>
<dbReference type="GO" id="GO:0016757">
    <property type="term" value="F:glycosyltransferase activity"/>
    <property type="evidence" value="ECO:0007669"/>
    <property type="project" value="UniProtKB-KW"/>
</dbReference>
<feature type="transmembrane region" description="Helical" evidence="10">
    <location>
        <begin position="262"/>
        <end position="287"/>
    </location>
</feature>
<organism evidence="12 13">
    <name type="scientific">Roseisolibacter agri</name>
    <dbReference type="NCBI Taxonomy" id="2014610"/>
    <lineage>
        <taxon>Bacteria</taxon>
        <taxon>Pseudomonadati</taxon>
        <taxon>Gemmatimonadota</taxon>
        <taxon>Gemmatimonadia</taxon>
        <taxon>Gemmatimonadales</taxon>
        <taxon>Gemmatimonadaceae</taxon>
        <taxon>Roseisolibacter</taxon>
    </lineage>
</organism>
<keyword evidence="13" id="KW-1185">Reference proteome</keyword>
<comment type="subcellular location">
    <subcellularLocation>
        <location evidence="1">Cell membrane</location>
        <topology evidence="1">Multi-pass membrane protein</topology>
    </subcellularLocation>
</comment>
<dbReference type="AlphaFoldDB" id="A0AA37VC14"/>
<dbReference type="EMBL" id="BRXS01000005">
    <property type="protein sequence ID" value="GLC27163.1"/>
    <property type="molecule type" value="Genomic_DNA"/>
</dbReference>
<keyword evidence="3" id="KW-0328">Glycosyltransferase</keyword>
<dbReference type="InterPro" id="IPR001173">
    <property type="entry name" value="Glyco_trans_2-like"/>
</dbReference>
<evidence type="ECO:0000256" key="8">
    <source>
        <dbReference type="ARBA" id="ARBA00038152"/>
    </source>
</evidence>
<dbReference type="Proteomes" id="UP001161325">
    <property type="component" value="Unassembled WGS sequence"/>
</dbReference>
<evidence type="ECO:0000256" key="5">
    <source>
        <dbReference type="ARBA" id="ARBA00022692"/>
    </source>
</evidence>
<evidence type="ECO:0000259" key="11">
    <source>
        <dbReference type="Pfam" id="PF00535"/>
    </source>
</evidence>
<dbReference type="PANTHER" id="PTHR48090:SF1">
    <property type="entry name" value="PROPHAGE BACTOPRENOL GLUCOSYL TRANSFERASE HOMOLOG"/>
    <property type="match status" value="1"/>
</dbReference>
<evidence type="ECO:0000256" key="2">
    <source>
        <dbReference type="ARBA" id="ARBA00022475"/>
    </source>
</evidence>
<gene>
    <name evidence="12" type="primary">ykcC</name>
    <name evidence="12" type="ORF">rosag_36760</name>
</gene>
<feature type="domain" description="Glycosyltransferase 2-like" evidence="11">
    <location>
        <begin position="4"/>
        <end position="167"/>
    </location>
</feature>
<keyword evidence="2" id="KW-1003">Cell membrane</keyword>
<feature type="compositionally biased region" description="Basic and acidic residues" evidence="9">
    <location>
        <begin position="337"/>
        <end position="346"/>
    </location>
</feature>
<protein>
    <submittedName>
        <fullName evidence="12">Glycosyltransferase YkcC</fullName>
    </submittedName>
</protein>
<feature type="region of interest" description="Disordered" evidence="9">
    <location>
        <begin position="312"/>
        <end position="352"/>
    </location>
</feature>